<evidence type="ECO:0000313" key="6">
    <source>
        <dbReference type="Proteomes" id="UP000281738"/>
    </source>
</evidence>
<gene>
    <name evidence="5" type="ORF">EDD33_1044</name>
</gene>
<dbReference type="PANTHER" id="PTHR44688">
    <property type="entry name" value="DNA-BINDING TRANSCRIPTIONAL ACTIVATOR DEVR_DOSR"/>
    <property type="match status" value="1"/>
</dbReference>
<dbReference type="GO" id="GO:0006355">
    <property type="term" value="P:regulation of DNA-templated transcription"/>
    <property type="evidence" value="ECO:0007669"/>
    <property type="project" value="InterPro"/>
</dbReference>
<accession>A0A3N2CRQ6</accession>
<name>A0A3N2CRQ6_9ACTN</name>
<keyword evidence="6" id="KW-1185">Reference proteome</keyword>
<dbReference type="Gene3D" id="1.10.10.10">
    <property type="entry name" value="Winged helix-like DNA-binding domain superfamily/Winged helix DNA-binding domain"/>
    <property type="match status" value="1"/>
</dbReference>
<feature type="domain" description="HTH luxR-type" evidence="4">
    <location>
        <begin position="178"/>
        <end position="243"/>
    </location>
</feature>
<dbReference type="InterPro" id="IPR000792">
    <property type="entry name" value="Tscrpt_reg_LuxR_C"/>
</dbReference>
<dbReference type="Pfam" id="PF00196">
    <property type="entry name" value="GerE"/>
    <property type="match status" value="1"/>
</dbReference>
<dbReference type="AlphaFoldDB" id="A0A3N2CRQ6"/>
<protein>
    <submittedName>
        <fullName evidence="5">Regulatory LuxR family protein</fullName>
    </submittedName>
</protein>
<dbReference type="CDD" id="cd06170">
    <property type="entry name" value="LuxR_C_like"/>
    <property type="match status" value="1"/>
</dbReference>
<organism evidence="5 6">
    <name type="scientific">Nocardioides aurantiacus</name>
    <dbReference type="NCBI Taxonomy" id="86796"/>
    <lineage>
        <taxon>Bacteria</taxon>
        <taxon>Bacillati</taxon>
        <taxon>Actinomycetota</taxon>
        <taxon>Actinomycetes</taxon>
        <taxon>Propionibacteriales</taxon>
        <taxon>Nocardioidaceae</taxon>
        <taxon>Nocardioides</taxon>
    </lineage>
</organism>
<dbReference type="InterPro" id="IPR016032">
    <property type="entry name" value="Sig_transdc_resp-reg_C-effctor"/>
</dbReference>
<evidence type="ECO:0000256" key="2">
    <source>
        <dbReference type="ARBA" id="ARBA00023125"/>
    </source>
</evidence>
<dbReference type="GO" id="GO:0003677">
    <property type="term" value="F:DNA binding"/>
    <property type="evidence" value="ECO:0007669"/>
    <property type="project" value="UniProtKB-KW"/>
</dbReference>
<dbReference type="SMART" id="SM00421">
    <property type="entry name" value="HTH_LUXR"/>
    <property type="match status" value="1"/>
</dbReference>
<reference evidence="5 6" key="1">
    <citation type="submission" date="2018-11" db="EMBL/GenBank/DDBJ databases">
        <title>Sequencing the genomes of 1000 actinobacteria strains.</title>
        <authorList>
            <person name="Klenk H.-P."/>
        </authorList>
    </citation>
    <scope>NUCLEOTIDE SEQUENCE [LARGE SCALE GENOMIC DNA]</scope>
    <source>
        <strain evidence="5 6">DSM 12652</strain>
    </source>
</reference>
<proteinExistence type="predicted"/>
<comment type="caution">
    <text evidence="5">The sequence shown here is derived from an EMBL/GenBank/DDBJ whole genome shotgun (WGS) entry which is preliminary data.</text>
</comment>
<keyword evidence="1" id="KW-0805">Transcription regulation</keyword>
<dbReference type="InterPro" id="IPR036388">
    <property type="entry name" value="WH-like_DNA-bd_sf"/>
</dbReference>
<dbReference type="RefSeq" id="WP_170169703.1">
    <property type="nucleotide sequence ID" value="NZ_RKHO01000001.1"/>
</dbReference>
<keyword evidence="2" id="KW-0238">DNA-binding</keyword>
<evidence type="ECO:0000256" key="3">
    <source>
        <dbReference type="ARBA" id="ARBA00023163"/>
    </source>
</evidence>
<dbReference type="SUPFAM" id="SSF46894">
    <property type="entry name" value="C-terminal effector domain of the bipartite response regulators"/>
    <property type="match status" value="1"/>
</dbReference>
<dbReference type="PRINTS" id="PR00038">
    <property type="entry name" value="HTHLUXR"/>
</dbReference>
<keyword evidence="3" id="KW-0804">Transcription</keyword>
<evidence type="ECO:0000256" key="1">
    <source>
        <dbReference type="ARBA" id="ARBA00023015"/>
    </source>
</evidence>
<dbReference type="EMBL" id="RKHO01000001">
    <property type="protein sequence ID" value="ROR90209.1"/>
    <property type="molecule type" value="Genomic_DNA"/>
</dbReference>
<dbReference type="PANTHER" id="PTHR44688:SF16">
    <property type="entry name" value="DNA-BINDING TRANSCRIPTIONAL ACTIVATOR DEVR_DOSR"/>
    <property type="match status" value="1"/>
</dbReference>
<dbReference type="Proteomes" id="UP000281738">
    <property type="component" value="Unassembled WGS sequence"/>
</dbReference>
<evidence type="ECO:0000259" key="4">
    <source>
        <dbReference type="PROSITE" id="PS50043"/>
    </source>
</evidence>
<sequence length="257" mass="27949">MDVIDHGHVLGETPDIRRLREQSDEVERLVGDLAASNARGGEEVRPVVGLGALVAELKRLEPTATRVSRVLQPDYSYDPEDPGVELTQRAEARGVQQQLITSPQSLRTHPLLSSIFPRVQSGPVFLRAMVIDEASALIGGRPDAFGNRVSWSTRAPQVVAAVLEVWEATVRLSKPALAPGEQPPLTRRQLDVARLLCIGEKDKSIARLLDLSARTVEREVSAILRALQATSRTEAVLLMRGRGVNGGWSELSDPVGP</sequence>
<evidence type="ECO:0000313" key="5">
    <source>
        <dbReference type="EMBL" id="ROR90209.1"/>
    </source>
</evidence>
<dbReference type="PROSITE" id="PS50043">
    <property type="entry name" value="HTH_LUXR_2"/>
    <property type="match status" value="1"/>
</dbReference>